<evidence type="ECO:0000313" key="2">
    <source>
        <dbReference type="EMBL" id="KWX01623.1"/>
    </source>
</evidence>
<dbReference type="STRING" id="1469144.LI90_2655"/>
<dbReference type="Proteomes" id="UP000070188">
    <property type="component" value="Unassembled WGS sequence"/>
</dbReference>
<evidence type="ECO:0000256" key="1">
    <source>
        <dbReference type="SAM" id="MobiDB-lite"/>
    </source>
</evidence>
<name>A0A132MUV3_9ACTN</name>
<gene>
    <name evidence="2" type="ORF">LI90_2655</name>
</gene>
<feature type="compositionally biased region" description="Basic and acidic residues" evidence="1">
    <location>
        <begin position="60"/>
        <end position="69"/>
    </location>
</feature>
<reference evidence="3" key="1">
    <citation type="submission" date="2015-04" db="EMBL/GenBank/DDBJ databases">
        <title>Physiological reanalysis, assessment of diazotrophy, and genome sequences of multiple isolates of Streptomyces thermoautotrophicus.</title>
        <authorList>
            <person name="MacKellar D.C."/>
            <person name="Lieber L."/>
            <person name="Norman J."/>
            <person name="Bolger A."/>
            <person name="Tobin C."/>
            <person name="Murray J.W."/>
            <person name="Chang R."/>
            <person name="Ford T."/>
            <person name="Nguyen P.Q."/>
            <person name="Woodward J."/>
            <person name="Permingeat H."/>
            <person name="Joshi N.S."/>
            <person name="Silver P.A."/>
            <person name="Usadel B."/>
            <person name="Rutherford A.W."/>
            <person name="Friesen M."/>
            <person name="Prell J."/>
        </authorList>
    </citation>
    <scope>NUCLEOTIDE SEQUENCE [LARGE SCALE GENOMIC DNA]</scope>
    <source>
        <strain evidence="3">H1</strain>
    </source>
</reference>
<accession>A0A132MUV3</accession>
<feature type="region of interest" description="Disordered" evidence="1">
    <location>
        <begin position="1"/>
        <end position="33"/>
    </location>
</feature>
<keyword evidence="3" id="KW-1185">Reference proteome</keyword>
<sequence>MLTTPQPVPHRGPVAHRRPPGTPQLGIRRSCPVSPGCLTALPPLGRSGDCSGPIGGNRRGFVENRRADLGESGSGRAARDRYPLHGYPSHHLGVQRHRARSHSDRALRMGWSIAGHGSRAALNRPGTRENRDDLGWQTAVRSMRTDEDERVKTQRPIPGRPFRLRARAWSRLRRLRSLIVPTAGAGRPLVDLPAPGMASGVASVQGRARRCSQCCMAARCAELLWGTASRPVMSAIAPAIQEVQAAPVMSAYPNSHGDRNRTNPTRACAHSAATIPGCAKDQRETRASTAPRMMSAHMAPVLVSVQMGDSRA</sequence>
<protein>
    <submittedName>
        <fullName evidence="2">Uncharacterized protein</fullName>
    </submittedName>
</protein>
<feature type="compositionally biased region" description="Pro residues" evidence="1">
    <location>
        <begin position="1"/>
        <end position="10"/>
    </location>
</feature>
<organism evidence="2 3">
    <name type="scientific">Carbonactinospora thermoautotrophica</name>
    <dbReference type="NCBI Taxonomy" id="1469144"/>
    <lineage>
        <taxon>Bacteria</taxon>
        <taxon>Bacillati</taxon>
        <taxon>Actinomycetota</taxon>
        <taxon>Actinomycetes</taxon>
        <taxon>Kitasatosporales</taxon>
        <taxon>Carbonactinosporaceae</taxon>
        <taxon>Carbonactinospora</taxon>
    </lineage>
</organism>
<dbReference type="AlphaFoldDB" id="A0A132MUV3"/>
<comment type="caution">
    <text evidence="2">The sequence shown here is derived from an EMBL/GenBank/DDBJ whole genome shotgun (WGS) entry which is preliminary data.</text>
</comment>
<evidence type="ECO:0000313" key="3">
    <source>
        <dbReference type="Proteomes" id="UP000070188"/>
    </source>
</evidence>
<feature type="region of interest" description="Disordered" evidence="1">
    <location>
        <begin position="57"/>
        <end position="96"/>
    </location>
</feature>
<dbReference type="EMBL" id="LAXD01000001">
    <property type="protein sequence ID" value="KWX01623.1"/>
    <property type="molecule type" value="Genomic_DNA"/>
</dbReference>
<proteinExistence type="predicted"/>